<feature type="active site" description="Proton acceptor" evidence="2">
    <location>
        <position position="25"/>
    </location>
</feature>
<dbReference type="GO" id="GO:0016740">
    <property type="term" value="F:transferase activity"/>
    <property type="evidence" value="ECO:0007669"/>
    <property type="project" value="UniProtKB-KW"/>
</dbReference>
<dbReference type="AlphaFoldDB" id="A0A9D4ZKS2"/>
<dbReference type="InterPro" id="IPR038107">
    <property type="entry name" value="Glycos_transf_N_sf"/>
</dbReference>
<dbReference type="Gene3D" id="3.40.50.2000">
    <property type="entry name" value="Glycogen Phosphorylase B"/>
    <property type="match status" value="1"/>
</dbReference>
<feature type="domain" description="3-deoxy-D-manno-octulosonic-acid transferase N-terminal" evidence="4">
    <location>
        <begin position="22"/>
        <end position="177"/>
    </location>
</feature>
<evidence type="ECO:0000256" key="3">
    <source>
        <dbReference type="PIRSR" id="PIRSR639901-2"/>
    </source>
</evidence>
<keyword evidence="6" id="KW-1185">Reference proteome</keyword>
<keyword evidence="1" id="KW-0808">Transferase</keyword>
<feature type="site" description="Transition state stabilizer" evidence="3">
    <location>
        <position position="95"/>
    </location>
</feature>
<reference evidence="5" key="1">
    <citation type="submission" date="2021-01" db="EMBL/GenBank/DDBJ databases">
        <title>Adiantum capillus-veneris genome.</title>
        <authorList>
            <person name="Fang Y."/>
            <person name="Liao Q."/>
        </authorList>
    </citation>
    <scope>NUCLEOTIDE SEQUENCE</scope>
    <source>
        <strain evidence="5">H3</strain>
        <tissue evidence="5">Leaf</tissue>
    </source>
</reference>
<dbReference type="Proteomes" id="UP000886520">
    <property type="component" value="Chromosome 8"/>
</dbReference>
<proteinExistence type="predicted"/>
<name>A0A9D4ZKS2_ADICA</name>
<organism evidence="5 6">
    <name type="scientific">Adiantum capillus-veneris</name>
    <name type="common">Maidenhair fern</name>
    <dbReference type="NCBI Taxonomy" id="13818"/>
    <lineage>
        <taxon>Eukaryota</taxon>
        <taxon>Viridiplantae</taxon>
        <taxon>Streptophyta</taxon>
        <taxon>Embryophyta</taxon>
        <taxon>Tracheophyta</taxon>
        <taxon>Polypodiopsida</taxon>
        <taxon>Polypodiidae</taxon>
        <taxon>Polypodiales</taxon>
        <taxon>Pteridineae</taxon>
        <taxon>Pteridaceae</taxon>
        <taxon>Vittarioideae</taxon>
        <taxon>Adiantum</taxon>
    </lineage>
</organism>
<dbReference type="Pfam" id="PF04413">
    <property type="entry name" value="Glycos_transf_N"/>
    <property type="match status" value="1"/>
</dbReference>
<sequence length="346" mass="37965">MLVKSEKLAPCCNNLDGYCLVASGEAMAAIPVIKQCMLMRPSLNILLTTSTVAAYFVLQQVLPAGVLCQFAPVDTPAATESFFTHWQPEAGIFMESELWPNLLIFSSRKGMKLALLNARMSSRSYNRWLLPVARNLVMHLLSRFHLIIPLSTEEATKYQILGAPPMVVHFAGNLKYAVGSMNDYDHRSAEVVQLKEDLGCRSVWIAASTHSGEEDVITSIHLKLRQSVPDLLTIIAPRHPERGSNIVSKLQRQGLQVARRSHGESICMKTEIYMADTIGDLKLLYQVSSVAFIGGSLFKGMTGHNLAEAAAASCAVLTGLHIGPFSQMVSDFHQGCCTACLRGEWT</sequence>
<dbReference type="Gene3D" id="3.40.50.11720">
    <property type="entry name" value="3-Deoxy-D-manno-octulosonic-acid transferase, N-terminal domain"/>
    <property type="match status" value="1"/>
</dbReference>
<evidence type="ECO:0000313" key="6">
    <source>
        <dbReference type="Proteomes" id="UP000886520"/>
    </source>
</evidence>
<evidence type="ECO:0000256" key="1">
    <source>
        <dbReference type="ARBA" id="ARBA00022679"/>
    </source>
</evidence>
<feature type="site" description="Transition state stabilizer" evidence="3">
    <location>
        <position position="175"/>
    </location>
</feature>
<evidence type="ECO:0000313" key="5">
    <source>
        <dbReference type="EMBL" id="KAI5076781.1"/>
    </source>
</evidence>
<dbReference type="PANTHER" id="PTHR42755">
    <property type="entry name" value="3-DEOXY-MANNO-OCTULOSONATE CYTIDYLYLTRANSFERASE"/>
    <property type="match status" value="1"/>
</dbReference>
<protein>
    <recommendedName>
        <fullName evidence="4">3-deoxy-D-manno-octulosonic-acid transferase N-terminal domain-containing protein</fullName>
    </recommendedName>
</protein>
<accession>A0A9D4ZKS2</accession>
<comment type="caution">
    <text evidence="5">The sequence shown here is derived from an EMBL/GenBank/DDBJ whole genome shotgun (WGS) entry which is preliminary data.</text>
</comment>
<dbReference type="InterPro" id="IPR007507">
    <property type="entry name" value="Glycos_transf_N"/>
</dbReference>
<dbReference type="EMBL" id="JABFUD020000008">
    <property type="protein sequence ID" value="KAI5076781.1"/>
    <property type="molecule type" value="Genomic_DNA"/>
</dbReference>
<evidence type="ECO:0000259" key="4">
    <source>
        <dbReference type="Pfam" id="PF04413"/>
    </source>
</evidence>
<evidence type="ECO:0000256" key="2">
    <source>
        <dbReference type="PIRSR" id="PIRSR639901-1"/>
    </source>
</evidence>
<dbReference type="PANTHER" id="PTHR42755:SF1">
    <property type="entry name" value="3-DEOXY-D-MANNO-OCTULOSONIC ACID TRANSFERASE, MITOCHONDRIAL-RELATED"/>
    <property type="match status" value="1"/>
</dbReference>
<dbReference type="GO" id="GO:0005886">
    <property type="term" value="C:plasma membrane"/>
    <property type="evidence" value="ECO:0007669"/>
    <property type="project" value="TreeGrafter"/>
</dbReference>
<dbReference type="InterPro" id="IPR039901">
    <property type="entry name" value="Kdotransferase"/>
</dbReference>
<dbReference type="GO" id="GO:0009245">
    <property type="term" value="P:lipid A biosynthetic process"/>
    <property type="evidence" value="ECO:0007669"/>
    <property type="project" value="TreeGrafter"/>
</dbReference>
<dbReference type="OrthoDB" id="308383at2759"/>
<gene>
    <name evidence="5" type="ORF">GOP47_0008846</name>
</gene>